<dbReference type="SUPFAM" id="SSF54984">
    <property type="entry name" value="eEF-1beta-like"/>
    <property type="match status" value="1"/>
</dbReference>
<feature type="compositionally biased region" description="Basic and acidic residues" evidence="5">
    <location>
        <begin position="218"/>
        <end position="274"/>
    </location>
</feature>
<keyword evidence="2 4" id="KW-0251">Elongation factor</keyword>
<proteinExistence type="inferred from homology"/>
<dbReference type="InterPro" id="IPR001326">
    <property type="entry name" value="Transl_elong_EF1B_B/D_CS"/>
</dbReference>
<dbReference type="InterPro" id="IPR018940">
    <property type="entry name" value="EF-1_beta_acid_region_euk"/>
</dbReference>
<dbReference type="FunFam" id="3.30.70.60:FF:000001">
    <property type="entry name" value="Elongation factor 1-beta 1 like"/>
    <property type="match status" value="1"/>
</dbReference>
<evidence type="ECO:0000256" key="5">
    <source>
        <dbReference type="SAM" id="MobiDB-lite"/>
    </source>
</evidence>
<comment type="similarity">
    <text evidence="1 4">Belongs to the EF-1-beta/EF-1-delta family.</text>
</comment>
<dbReference type="InterPro" id="IPR014717">
    <property type="entry name" value="Transl_elong_EF1B/ribsomal_bS6"/>
</dbReference>
<feature type="compositionally biased region" description="Acidic residues" evidence="5">
    <location>
        <begin position="422"/>
        <end position="441"/>
    </location>
</feature>
<evidence type="ECO:0000256" key="4">
    <source>
        <dbReference type="RuleBase" id="RU003791"/>
    </source>
</evidence>
<evidence type="ECO:0008006" key="10">
    <source>
        <dbReference type="Google" id="ProtNLM"/>
    </source>
</evidence>
<keyword evidence="9" id="KW-1185">Reference proteome</keyword>
<evidence type="ECO:0000256" key="3">
    <source>
        <dbReference type="ARBA" id="ARBA00022917"/>
    </source>
</evidence>
<feature type="region of interest" description="Disordered" evidence="5">
    <location>
        <begin position="195"/>
        <end position="287"/>
    </location>
</feature>
<evidence type="ECO:0000313" key="8">
    <source>
        <dbReference type="EMBL" id="KAK9505203.1"/>
    </source>
</evidence>
<evidence type="ECO:0000259" key="6">
    <source>
        <dbReference type="SMART" id="SM00888"/>
    </source>
</evidence>
<dbReference type="PANTHER" id="PTHR11595:SF26">
    <property type="entry name" value="ELONGATION FACTOR 1-DELTA"/>
    <property type="match status" value="1"/>
</dbReference>
<feature type="domain" description="Elongation factor 1 beta central acidic region eukaryote" evidence="7">
    <location>
        <begin position="431"/>
        <end position="458"/>
    </location>
</feature>
<protein>
    <recommendedName>
        <fullName evidence="10">Elongation factor 1-delta</fullName>
    </recommendedName>
</protein>
<dbReference type="Gene3D" id="3.30.70.60">
    <property type="match status" value="1"/>
</dbReference>
<dbReference type="CDD" id="cd00292">
    <property type="entry name" value="EF1B"/>
    <property type="match status" value="1"/>
</dbReference>
<dbReference type="GO" id="GO:0005853">
    <property type="term" value="C:eukaryotic translation elongation factor 1 complex"/>
    <property type="evidence" value="ECO:0007669"/>
    <property type="project" value="InterPro"/>
</dbReference>
<feature type="compositionally biased region" description="Polar residues" evidence="5">
    <location>
        <begin position="365"/>
        <end position="418"/>
    </location>
</feature>
<dbReference type="GO" id="GO:0003746">
    <property type="term" value="F:translation elongation factor activity"/>
    <property type="evidence" value="ECO:0007669"/>
    <property type="project" value="UniProtKB-KW"/>
</dbReference>
<dbReference type="EMBL" id="JAPXFL010000006">
    <property type="protein sequence ID" value="KAK9505203.1"/>
    <property type="molecule type" value="Genomic_DNA"/>
</dbReference>
<dbReference type="Pfam" id="PF00736">
    <property type="entry name" value="EF1_GNE"/>
    <property type="match status" value="1"/>
</dbReference>
<gene>
    <name evidence="8" type="ORF">O3M35_009306</name>
</gene>
<dbReference type="GO" id="GO:0005829">
    <property type="term" value="C:cytosol"/>
    <property type="evidence" value="ECO:0007669"/>
    <property type="project" value="TreeGrafter"/>
</dbReference>
<accession>A0AAW1D7U2</accession>
<evidence type="ECO:0000313" key="9">
    <source>
        <dbReference type="Proteomes" id="UP001461498"/>
    </source>
</evidence>
<dbReference type="InterPro" id="IPR036219">
    <property type="entry name" value="eEF-1beta-like_sf"/>
</dbReference>
<dbReference type="Proteomes" id="UP001461498">
    <property type="component" value="Unassembled WGS sequence"/>
</dbReference>
<dbReference type="AlphaFoldDB" id="A0AAW1D7U2"/>
<dbReference type="GO" id="GO:0005085">
    <property type="term" value="F:guanyl-nucleotide exchange factor activity"/>
    <property type="evidence" value="ECO:0007669"/>
    <property type="project" value="TreeGrafter"/>
</dbReference>
<name>A0AAW1D7U2_9HEMI</name>
<dbReference type="SMART" id="SM01182">
    <property type="entry name" value="EF-1_beta_acid"/>
    <property type="match status" value="1"/>
</dbReference>
<reference evidence="8 9" key="1">
    <citation type="submission" date="2022-12" db="EMBL/GenBank/DDBJ databases">
        <title>Chromosome-level genome assembly of true bugs.</title>
        <authorList>
            <person name="Ma L."/>
            <person name="Li H."/>
        </authorList>
    </citation>
    <scope>NUCLEOTIDE SEQUENCE [LARGE SCALE GENOMIC DNA]</scope>
    <source>
        <strain evidence="8">Lab_2022b</strain>
    </source>
</reference>
<dbReference type="InterPro" id="IPR049720">
    <property type="entry name" value="EF1B_bsu/dsu"/>
</dbReference>
<evidence type="ECO:0000256" key="2">
    <source>
        <dbReference type="ARBA" id="ARBA00022768"/>
    </source>
</evidence>
<keyword evidence="3 4" id="KW-0648">Protein biosynthesis</keyword>
<organism evidence="8 9">
    <name type="scientific">Rhynocoris fuscipes</name>
    <dbReference type="NCBI Taxonomy" id="488301"/>
    <lineage>
        <taxon>Eukaryota</taxon>
        <taxon>Metazoa</taxon>
        <taxon>Ecdysozoa</taxon>
        <taxon>Arthropoda</taxon>
        <taxon>Hexapoda</taxon>
        <taxon>Insecta</taxon>
        <taxon>Pterygota</taxon>
        <taxon>Neoptera</taxon>
        <taxon>Paraneoptera</taxon>
        <taxon>Hemiptera</taxon>
        <taxon>Heteroptera</taxon>
        <taxon>Panheteroptera</taxon>
        <taxon>Cimicomorpha</taxon>
        <taxon>Reduviidae</taxon>
        <taxon>Harpactorinae</taxon>
        <taxon>Harpactorini</taxon>
        <taxon>Rhynocoris</taxon>
    </lineage>
</organism>
<evidence type="ECO:0000259" key="7">
    <source>
        <dbReference type="SMART" id="SM01182"/>
    </source>
</evidence>
<dbReference type="PROSITE" id="PS00825">
    <property type="entry name" value="EF1BD_2"/>
    <property type="match status" value="1"/>
</dbReference>
<sequence>MISPSPLAQEKIWVDKAVYDLAEKRFYERLAKQQVCSSSSLNKERINEESKTSQKQCFIGFEKDGAGKFKSPEKVWVSKPMYDLAEKEYYEKIEKSRLVSLGKPRNLQEKVVNEKSVKVDVAEKVSDSADSLELKTKDNENPFVDKQRFRKKLHCFETIEISTNNLDTVENVNNDSEEVQNDNNFIELIPSDKSLSINKSNDKKKSIPISSPSQKMNPNDDKIIDPESKKRLRLDEPQEFKENPKPQKIRLTEEKYLCDSGKEKRKPSDEKKSQDNVAKGVSQNGNTWNSLAGEVAKARQHIKNSLQCIDDIASITSSNVVIEVNNRINSLEKENSEMKQKVKELTDLLAKFEQRLASIEKGSPNAASSKPLTANVSSQSAKPQTTSASSQSSKPTTATVSSQSSKPATANVSSQSTKPVCDDDEDDGVDLFASDSEEEDNEAAKIKEQRLAEYAAKKSKKPAVIAKSSIVLDVKPWDDTTDMKVMEKEVRKITTDGLLWGASKLVPLAYGIHKLQISCVVEDDKVSVDWLQETIEAIEDYVQSVDIAAFNKI</sequence>
<evidence type="ECO:0000256" key="1">
    <source>
        <dbReference type="ARBA" id="ARBA00007411"/>
    </source>
</evidence>
<dbReference type="SMART" id="SM00888">
    <property type="entry name" value="EF1_GNE"/>
    <property type="match status" value="1"/>
</dbReference>
<dbReference type="InterPro" id="IPR014038">
    <property type="entry name" value="EF1B_bsu/dsu_GNE"/>
</dbReference>
<dbReference type="Pfam" id="PF10587">
    <property type="entry name" value="EF-1_beta_acid"/>
    <property type="match status" value="1"/>
</dbReference>
<feature type="domain" description="Translation elongation factor EF1B beta/delta subunit guanine nucleotide exchange" evidence="6">
    <location>
        <begin position="467"/>
        <end position="553"/>
    </location>
</feature>
<comment type="caution">
    <text evidence="8">The sequence shown here is derived from an EMBL/GenBank/DDBJ whole genome shotgun (WGS) entry which is preliminary data.</text>
</comment>
<feature type="region of interest" description="Disordered" evidence="5">
    <location>
        <begin position="361"/>
        <end position="443"/>
    </location>
</feature>
<dbReference type="PANTHER" id="PTHR11595">
    <property type="entry name" value="EF-HAND AND COILED-COIL DOMAIN-CONTAINING FAMILY MEMBER"/>
    <property type="match status" value="1"/>
</dbReference>